<feature type="domain" description="Peptidase S8/S53" evidence="6">
    <location>
        <begin position="131"/>
        <end position="347"/>
    </location>
</feature>
<dbReference type="EMBL" id="FXXQ01000032">
    <property type="protein sequence ID" value="SMX25815.1"/>
    <property type="molecule type" value="Genomic_DNA"/>
</dbReference>
<keyword evidence="1" id="KW-0645">Protease</keyword>
<evidence type="ECO:0000256" key="1">
    <source>
        <dbReference type="ARBA" id="ARBA00022670"/>
    </source>
</evidence>
<gene>
    <name evidence="7" type="ORF">BOA8489_03960</name>
</gene>
<protein>
    <submittedName>
        <fullName evidence="7">Subtilase family protein</fullName>
    </submittedName>
</protein>
<dbReference type="PROSITE" id="PS00138">
    <property type="entry name" value="SUBTILASE_SER"/>
    <property type="match status" value="1"/>
</dbReference>
<dbReference type="InterPro" id="IPR023828">
    <property type="entry name" value="Peptidase_S8_Ser-AS"/>
</dbReference>
<reference evidence="7 8" key="1">
    <citation type="submission" date="2017-05" db="EMBL/GenBank/DDBJ databases">
        <authorList>
            <person name="Song R."/>
            <person name="Chenine A.L."/>
            <person name="Ruprecht R.M."/>
        </authorList>
    </citation>
    <scope>NUCLEOTIDE SEQUENCE [LARGE SCALE GENOMIC DNA]</scope>
    <source>
        <strain evidence="7 8">CECT 8489</strain>
    </source>
</reference>
<keyword evidence="3" id="KW-0720">Serine protease</keyword>
<evidence type="ECO:0000259" key="6">
    <source>
        <dbReference type="Pfam" id="PF00082"/>
    </source>
</evidence>
<feature type="signal peptide" evidence="5">
    <location>
        <begin position="1"/>
        <end position="20"/>
    </location>
</feature>
<evidence type="ECO:0000256" key="4">
    <source>
        <dbReference type="SAM" id="MobiDB-lite"/>
    </source>
</evidence>
<keyword evidence="2" id="KW-0378">Hydrolase</keyword>
<dbReference type="GO" id="GO:0006508">
    <property type="term" value="P:proteolysis"/>
    <property type="evidence" value="ECO:0007669"/>
    <property type="project" value="UniProtKB-KW"/>
</dbReference>
<sequence>MNIFSKVVLPIFVVGLLAMAPDVADAQSCRAEPNQDKCSNDGGDGGTKGKPDKGGDDPVTLIPTYYTWMDPDVASAFDTADTSLGGGSVTGVGTHLIILDNFSGDSITGNLDDTTRTQTHGEWTSLQTRLVAPGATFTNIDQPSGRGRDTSGVISDRFSGSGLQVVNLSFALVDPAGTELYGNYSLGNTLWDSLVAEADKGTAVFVKAAGNDGGATVTSDFVIPTLFGTATYQPSLARLLLGSENVLFVGALEENGTVASKATLAAYSTQAGTDAAGQYLVVGVEAGDYQKYVGGGGCDTSLGTCLFGTSFAAPIVSGYAALIGDKFNTAAPADVVDQLLKTARTDTIADYSENVHGQGEACLFCALSPNSIPIP</sequence>
<feature type="compositionally biased region" description="Basic and acidic residues" evidence="4">
    <location>
        <begin position="47"/>
        <end position="56"/>
    </location>
</feature>
<keyword evidence="8" id="KW-1185">Reference proteome</keyword>
<dbReference type="SUPFAM" id="SSF52743">
    <property type="entry name" value="Subtilisin-like"/>
    <property type="match status" value="1"/>
</dbReference>
<organism evidence="7 8">
    <name type="scientific">Boseongicola aestuarii</name>
    <dbReference type="NCBI Taxonomy" id="1470561"/>
    <lineage>
        <taxon>Bacteria</taxon>
        <taxon>Pseudomonadati</taxon>
        <taxon>Pseudomonadota</taxon>
        <taxon>Alphaproteobacteria</taxon>
        <taxon>Rhodobacterales</taxon>
        <taxon>Paracoccaceae</taxon>
        <taxon>Boseongicola</taxon>
    </lineage>
</organism>
<dbReference type="Pfam" id="PF00082">
    <property type="entry name" value="Peptidase_S8"/>
    <property type="match status" value="1"/>
</dbReference>
<dbReference type="Gene3D" id="3.40.50.200">
    <property type="entry name" value="Peptidase S8/S53 domain"/>
    <property type="match status" value="1"/>
</dbReference>
<evidence type="ECO:0000313" key="7">
    <source>
        <dbReference type="EMBL" id="SMX25815.1"/>
    </source>
</evidence>
<dbReference type="GO" id="GO:0004252">
    <property type="term" value="F:serine-type endopeptidase activity"/>
    <property type="evidence" value="ECO:0007669"/>
    <property type="project" value="InterPro"/>
</dbReference>
<dbReference type="InterPro" id="IPR036852">
    <property type="entry name" value="Peptidase_S8/S53_dom_sf"/>
</dbReference>
<dbReference type="RefSeq" id="WP_141138346.1">
    <property type="nucleotide sequence ID" value="NZ_FXXQ01000032.1"/>
</dbReference>
<evidence type="ECO:0000256" key="3">
    <source>
        <dbReference type="ARBA" id="ARBA00022825"/>
    </source>
</evidence>
<name>A0A238J6Q4_9RHOB</name>
<feature type="region of interest" description="Disordered" evidence="4">
    <location>
        <begin position="30"/>
        <end position="57"/>
    </location>
</feature>
<dbReference type="AlphaFoldDB" id="A0A238J6Q4"/>
<evidence type="ECO:0000313" key="8">
    <source>
        <dbReference type="Proteomes" id="UP000201838"/>
    </source>
</evidence>
<evidence type="ECO:0000256" key="2">
    <source>
        <dbReference type="ARBA" id="ARBA00022801"/>
    </source>
</evidence>
<dbReference type="Proteomes" id="UP000201838">
    <property type="component" value="Unassembled WGS sequence"/>
</dbReference>
<keyword evidence="5" id="KW-0732">Signal</keyword>
<dbReference type="OrthoDB" id="5405281at2"/>
<proteinExistence type="predicted"/>
<evidence type="ECO:0000256" key="5">
    <source>
        <dbReference type="SAM" id="SignalP"/>
    </source>
</evidence>
<dbReference type="InterPro" id="IPR000209">
    <property type="entry name" value="Peptidase_S8/S53_dom"/>
</dbReference>
<feature type="chain" id="PRO_5013189712" evidence="5">
    <location>
        <begin position="21"/>
        <end position="375"/>
    </location>
</feature>
<accession>A0A238J6Q4</accession>